<gene>
    <name evidence="1" type="ORF">COP05_07585</name>
</gene>
<dbReference type="SUPFAM" id="SSF55729">
    <property type="entry name" value="Acyl-CoA N-acyltransferases (Nat)"/>
    <property type="match status" value="1"/>
</dbReference>
<dbReference type="Gene3D" id="3.40.630.30">
    <property type="match status" value="1"/>
</dbReference>
<sequence>MIDFQVLPLTLSDRPCVAELFVDDGGYAERVHGAGAAPEDIDDQFNARPAASVPEQKHTMGLWVSRTLVGVADLLVDYPEVRIAHLGLLQIRADHQGRGLAAQFDRKLMELFPDARV</sequence>
<dbReference type="RefSeq" id="WP_034372429.1">
    <property type="nucleotide sequence ID" value="NZ_CP023482.1"/>
</dbReference>
<name>A0ABN5DNT3_9MICO</name>
<dbReference type="CDD" id="cd04301">
    <property type="entry name" value="NAT_SF"/>
    <property type="match status" value="1"/>
</dbReference>
<dbReference type="EMBL" id="CP023482">
    <property type="protein sequence ID" value="ATH96960.1"/>
    <property type="molecule type" value="Genomic_DNA"/>
</dbReference>
<evidence type="ECO:0000313" key="2">
    <source>
        <dbReference type="Proteomes" id="UP000815698"/>
    </source>
</evidence>
<keyword evidence="2" id="KW-1185">Reference proteome</keyword>
<dbReference type="Proteomes" id="UP000815698">
    <property type="component" value="Chromosome"/>
</dbReference>
<proteinExistence type="predicted"/>
<evidence type="ECO:0000313" key="1">
    <source>
        <dbReference type="EMBL" id="ATH96960.1"/>
    </source>
</evidence>
<reference evidence="1 2" key="1">
    <citation type="journal article" date="2016" name="Int. J. Syst. Evol. Microbiol.">
        <title>Dermabacter jinjuensis sp. nov., a novel species of the genus Dermabacter isolated from a clinical specimen.</title>
        <authorList>
            <person name="Park Y.K."/>
            <person name="Lee K.M."/>
            <person name="Lee W.K."/>
            <person name="Cho M.J."/>
            <person name="Lee H.S."/>
            <person name="Cho Y.G."/>
            <person name="Lee Y.C."/>
            <person name="Lee W.K."/>
            <person name="Seong W.K."/>
            <person name="Hwang K.J."/>
        </authorList>
    </citation>
    <scope>NUCLEOTIDE SEQUENCE [LARGE SCALE GENOMIC DNA]</scope>
    <source>
        <strain evidence="1 2">32T</strain>
    </source>
</reference>
<dbReference type="InterPro" id="IPR016181">
    <property type="entry name" value="Acyl_CoA_acyltransferase"/>
</dbReference>
<accession>A0ABN5DNT3</accession>
<organism evidence="1 2">
    <name type="scientific">Dermabacter jinjuensis</name>
    <dbReference type="NCBI Taxonomy" id="1667168"/>
    <lineage>
        <taxon>Bacteria</taxon>
        <taxon>Bacillati</taxon>
        <taxon>Actinomycetota</taxon>
        <taxon>Actinomycetes</taxon>
        <taxon>Micrococcales</taxon>
        <taxon>Dermabacteraceae</taxon>
        <taxon>Dermabacter</taxon>
    </lineage>
</organism>
<protein>
    <submittedName>
        <fullName evidence="1">N-acetyltransferase</fullName>
    </submittedName>
</protein>